<reference evidence="2" key="1">
    <citation type="journal article" date="2007" name="Plant Cell">
        <title>Dothideomycete-plant interactions illuminated by genome sequencing and EST analysis of the wheat pathogen Stagonospora nodorum.</title>
        <authorList>
            <person name="Hane J.K."/>
            <person name="Lowe R.G."/>
            <person name="Solomon P.S."/>
            <person name="Tan K.C."/>
            <person name="Schoch C.L."/>
            <person name="Spatafora J.W."/>
            <person name="Crous P.W."/>
            <person name="Kodira C."/>
            <person name="Birren B.W."/>
            <person name="Galagan J.E."/>
            <person name="Torriani S.F."/>
            <person name="McDonald B.A."/>
            <person name="Oliver R.P."/>
        </authorList>
    </citation>
    <scope>NUCLEOTIDE SEQUENCE [LARGE SCALE GENOMIC DNA]</scope>
    <source>
        <strain evidence="2">SN15 / ATCC MYA-4574 / FGSC 10173</strain>
    </source>
</reference>
<dbReference type="KEGG" id="pno:SNOG_02714"/>
<name>Q0UZV0_PHANO</name>
<protein>
    <submittedName>
        <fullName evidence="1">Uncharacterized protein</fullName>
    </submittedName>
</protein>
<dbReference type="Proteomes" id="UP000001055">
    <property type="component" value="Unassembled WGS sequence"/>
</dbReference>
<evidence type="ECO:0000313" key="2">
    <source>
        <dbReference type="Proteomes" id="UP000001055"/>
    </source>
</evidence>
<dbReference type="EMBL" id="CH445328">
    <property type="protein sequence ID" value="EAT89445.1"/>
    <property type="molecule type" value="Genomic_DNA"/>
</dbReference>
<dbReference type="InParanoid" id="Q0UZV0"/>
<dbReference type="RefSeq" id="XP_001793311.1">
    <property type="nucleotide sequence ID" value="XM_001793259.1"/>
</dbReference>
<gene>
    <name evidence="1" type="ORF">SNOG_02714</name>
</gene>
<dbReference type="GeneID" id="5970168"/>
<sequence length="51" mass="5657">MGAFSVGHSNMEGWLGGTGASKQDCSFETQIYRRSMPKIVTQLENAPWPVR</sequence>
<proteinExistence type="predicted"/>
<dbReference type="AlphaFoldDB" id="Q0UZV0"/>
<organism evidence="1 2">
    <name type="scientific">Phaeosphaeria nodorum (strain SN15 / ATCC MYA-4574 / FGSC 10173)</name>
    <name type="common">Glume blotch fungus</name>
    <name type="synonym">Parastagonospora nodorum</name>
    <dbReference type="NCBI Taxonomy" id="321614"/>
    <lineage>
        <taxon>Eukaryota</taxon>
        <taxon>Fungi</taxon>
        <taxon>Dikarya</taxon>
        <taxon>Ascomycota</taxon>
        <taxon>Pezizomycotina</taxon>
        <taxon>Dothideomycetes</taxon>
        <taxon>Pleosporomycetidae</taxon>
        <taxon>Pleosporales</taxon>
        <taxon>Pleosporineae</taxon>
        <taxon>Phaeosphaeriaceae</taxon>
        <taxon>Parastagonospora</taxon>
    </lineage>
</organism>
<accession>Q0UZV0</accession>
<evidence type="ECO:0000313" key="1">
    <source>
        <dbReference type="EMBL" id="EAT89445.1"/>
    </source>
</evidence>